<dbReference type="Proteomes" id="UP000317940">
    <property type="component" value="Unassembled WGS sequence"/>
</dbReference>
<name>A0A561TW67_9ACTN</name>
<dbReference type="RefSeq" id="WP_145908952.1">
    <property type="nucleotide sequence ID" value="NZ_BAAAMZ010000010.1"/>
</dbReference>
<evidence type="ECO:0000313" key="2">
    <source>
        <dbReference type="EMBL" id="TWF91355.1"/>
    </source>
</evidence>
<keyword evidence="1" id="KW-1133">Transmembrane helix</keyword>
<evidence type="ECO:0000256" key="1">
    <source>
        <dbReference type="SAM" id="Phobius"/>
    </source>
</evidence>
<evidence type="ECO:0000313" key="3">
    <source>
        <dbReference type="Proteomes" id="UP000317940"/>
    </source>
</evidence>
<comment type="caution">
    <text evidence="2">The sequence shown here is derived from an EMBL/GenBank/DDBJ whole genome shotgun (WGS) entry which is preliminary data.</text>
</comment>
<organism evidence="2 3">
    <name type="scientific">Kitasatospora viridis</name>
    <dbReference type="NCBI Taxonomy" id="281105"/>
    <lineage>
        <taxon>Bacteria</taxon>
        <taxon>Bacillati</taxon>
        <taxon>Actinomycetota</taxon>
        <taxon>Actinomycetes</taxon>
        <taxon>Kitasatosporales</taxon>
        <taxon>Streptomycetaceae</taxon>
        <taxon>Kitasatospora</taxon>
    </lineage>
</organism>
<keyword evidence="1" id="KW-0472">Membrane</keyword>
<reference evidence="2 3" key="1">
    <citation type="submission" date="2019-06" db="EMBL/GenBank/DDBJ databases">
        <title>Sequencing the genomes of 1000 actinobacteria strains.</title>
        <authorList>
            <person name="Klenk H.-P."/>
        </authorList>
    </citation>
    <scope>NUCLEOTIDE SEQUENCE [LARGE SCALE GENOMIC DNA]</scope>
    <source>
        <strain evidence="2 3">DSM 44826</strain>
    </source>
</reference>
<keyword evidence="1" id="KW-0812">Transmembrane</keyword>
<dbReference type="EMBL" id="VIWT01000002">
    <property type="protein sequence ID" value="TWF91355.1"/>
    <property type="molecule type" value="Genomic_DNA"/>
</dbReference>
<proteinExistence type="predicted"/>
<sequence>MNDRPGTFQERLGEQLALLAAERPVPATAPGAPRARRSRVLLAAGALTVLTAGLVAYPVLGHDTSPGSAAYAVTTGADGETLVKLFNRDGIPRLQKDLASRGIPFVAVQESSPSSCPKADGVLVPDPVLTYLDQHPAADRGAVPPEILRESLVTSSDGSFAVRITPRTMPPGSTLVLSVPPGSTSGPFGMAVYWKVPTCVPDYAQRALAPGGH</sequence>
<protein>
    <submittedName>
        <fullName evidence="2">Uncharacterized protein</fullName>
    </submittedName>
</protein>
<feature type="transmembrane region" description="Helical" evidence="1">
    <location>
        <begin position="40"/>
        <end position="60"/>
    </location>
</feature>
<accession>A0A561TW67</accession>
<keyword evidence="3" id="KW-1185">Reference proteome</keyword>
<dbReference type="AlphaFoldDB" id="A0A561TW67"/>
<gene>
    <name evidence="2" type="ORF">FHX73_12467</name>
</gene>